<dbReference type="PANTHER" id="PTHR37549">
    <property type="entry name" value="LIPOPROTEIN LPRI"/>
    <property type="match status" value="1"/>
</dbReference>
<dbReference type="RefSeq" id="WP_386087762.1">
    <property type="nucleotide sequence ID" value="NZ_JBHRXN010000004.1"/>
</dbReference>
<evidence type="ECO:0000313" key="2">
    <source>
        <dbReference type="Proteomes" id="UP001595741"/>
    </source>
</evidence>
<dbReference type="InterPro" id="IPR052755">
    <property type="entry name" value="Lysozyme_Inhibitor_LprI"/>
</dbReference>
<name>A0ABV7RE46_9NEIS</name>
<proteinExistence type="predicted"/>
<accession>A0ABV7RE46</accession>
<sequence length="285" mass="31558">MFIATIAAAIFGGIQLWPAFASLYKTESSPAPSNTAIAPGGIAIAGGVIGALPTNSGPSAQITINNSDPAALDVLKREIIGREQQRQAALSLEAKLADAEQSLRSWQFWYFRSAHPLSVEMLRDLAALQNYAVRKDVFDARWSNTIKAPETRSLYINDVLLRYGWAVEQNGLLRITEGALTLLRQSGLYIAPYAVEHTVLPSFNCGKADQWYEKLICSDQELAGLDIEMVRLFKQLQSRSGADVQTIKISQADWRKKVRNLCLDRNCLIDSYNERIKQLRSAGAL</sequence>
<evidence type="ECO:0000313" key="1">
    <source>
        <dbReference type="EMBL" id="MFC3530905.1"/>
    </source>
</evidence>
<gene>
    <name evidence="1" type="ORF">ACFOLG_01785</name>
</gene>
<dbReference type="EMBL" id="JBHRXN010000004">
    <property type="protein sequence ID" value="MFC3530905.1"/>
    <property type="molecule type" value="Genomic_DNA"/>
</dbReference>
<dbReference type="Proteomes" id="UP001595741">
    <property type="component" value="Unassembled WGS sequence"/>
</dbReference>
<protein>
    <submittedName>
        <fullName evidence="1">Lysozyme inhibitor LprI family protein</fullName>
    </submittedName>
</protein>
<comment type="caution">
    <text evidence="1">The sequence shown here is derived from an EMBL/GenBank/DDBJ whole genome shotgun (WGS) entry which is preliminary data.</text>
</comment>
<reference evidence="2" key="1">
    <citation type="journal article" date="2019" name="Int. J. Syst. Evol. Microbiol.">
        <title>The Global Catalogue of Microorganisms (GCM) 10K type strain sequencing project: providing services to taxonomists for standard genome sequencing and annotation.</title>
        <authorList>
            <consortium name="The Broad Institute Genomics Platform"/>
            <consortium name="The Broad Institute Genome Sequencing Center for Infectious Disease"/>
            <person name="Wu L."/>
            <person name="Ma J."/>
        </authorList>
    </citation>
    <scope>NUCLEOTIDE SEQUENCE [LARGE SCALE GENOMIC DNA]</scope>
    <source>
        <strain evidence="2">KCTC 42742</strain>
    </source>
</reference>
<organism evidence="1 2">
    <name type="scientific">Vogesella facilis</name>
    <dbReference type="NCBI Taxonomy" id="1655232"/>
    <lineage>
        <taxon>Bacteria</taxon>
        <taxon>Pseudomonadati</taxon>
        <taxon>Pseudomonadota</taxon>
        <taxon>Betaproteobacteria</taxon>
        <taxon>Neisseriales</taxon>
        <taxon>Chromobacteriaceae</taxon>
        <taxon>Vogesella</taxon>
    </lineage>
</organism>
<keyword evidence="2" id="KW-1185">Reference proteome</keyword>
<dbReference type="PANTHER" id="PTHR37549:SF1">
    <property type="entry name" value="LIPOPROTEIN LPRI"/>
    <property type="match status" value="1"/>
</dbReference>